<dbReference type="EMBL" id="AATQ01000067">
    <property type="protein sequence ID" value="EAU43774.1"/>
    <property type="molecule type" value="Genomic_DNA"/>
</dbReference>
<dbReference type="InterPro" id="IPR018511">
    <property type="entry name" value="Hemolysin-typ_Ca-bd_CS"/>
</dbReference>
<feature type="region of interest" description="Disordered" evidence="3">
    <location>
        <begin position="933"/>
        <end position="993"/>
    </location>
</feature>
<keyword evidence="4" id="KW-0732">Signal</keyword>
<sequence>MTPFVLFMLLFGGVLASTSSSGSGAADLEDEIEDEDDLDDRESPRSGEGDFLLGTDGDDTLEGGDGDDTLAGLAGDDALTGGGGNDVLEGGEGRDVLVDDQGSDTASGGAGLDLMMFTDEMQGAPDVVDGGDGNDILWGDDGDTLTGGAHADIFVVPIGDEGADPVTITDLDFTRFTDQDMPDRVVFVTPEGELIPRSAFFDGSLAVGIGDMADGSGSFVVNGNDTIAIIEGYSAEELFYDTIWVGNFSPALTGFYDGDDDLTGTEGRDELFGGNGMDTLVGLGGGDYLDGQADDDVIIGVDGPGAETVGDTLVGNGGDDTLRGDEGDALAGGLGNDRYELVVPDGEGDFEPMRIYTYDLQGNEGGRETITLVTADGTPLSAAEAVAGGAVTEAEDGSGTALVFNGTVIAVVEGIAPDDMGPPSDWLGNLGPATPLAAAPPPPAATEITVLSSSGTGEVMNEAYFGGNMVFSVNTIDGVPKPTFGPAAEALDISHLRFPAGQGDAGDLEVDGEGFLNILVMEQGADGEYELRDELVSALEWARENDAQLTLVLPTKNYTVAEYEGLDEDIERFAEAVVRDYADVVEAFEIGNEYWSMGETAYGSKADVAAGALARGMEAAGVEDDDQAAILVQMASPFAGSEFHVSIDDRPFAQRVDLANQTIIDQLGDDARDAIDGVVEHYYFDKQVLGFEGTTGEVNFISRDFSTWDEAFDKELDLYITEWNVRTSTTSETGLRSASVMLEMTSNMSDLGVDAAHVWPVQHNTPTELAGKQQEDVITDAEGRVINTINGAAFDLMSSSLVGLEALDTELSLEDGSFTFHAWQGEDSTVVYVASRATDTLDLDLDLSELVPEYVEASAIRISADFSTNSSDGVHFVPGEGYQEAESLLIDGQRYYINENDVRAALTDLEIDGTTVPVTLRPFEVIEITFDTTGIDAPSPEPEAPEGLTVTGTPGADTLTGGDGDDTLDGLAGDDTLTGAKGDDRVLGGEGDDRLRGWGGADYLKGADGDDQISGNQGDDTLVGSLGNDTLNGAEDDDELNGMVGDDSVVGGPGADTVTGWFGADIFALSEGDLTGGDVVTDFTPGEDVIEVDLPGIAGLSDVSFVAGEDGITVRFGSEGSLLLQGDLRIADVNAARNFVFL</sequence>
<feature type="chain" id="PRO_5004171852" evidence="4">
    <location>
        <begin position="26"/>
        <end position="1142"/>
    </location>
</feature>
<dbReference type="AlphaFoldDB" id="Q0FHU3"/>
<evidence type="ECO:0000256" key="4">
    <source>
        <dbReference type="SAM" id="SignalP"/>
    </source>
</evidence>
<name>Q0FHU3_SALBH</name>
<feature type="region of interest" description="Disordered" evidence="3">
    <location>
        <begin position="18"/>
        <end position="105"/>
    </location>
</feature>
<dbReference type="InterPro" id="IPR050557">
    <property type="entry name" value="RTX_toxin/Mannuronan_C5-epim"/>
</dbReference>
<evidence type="ECO:0000256" key="1">
    <source>
        <dbReference type="ARBA" id="ARBA00004613"/>
    </source>
</evidence>
<evidence type="ECO:0000256" key="2">
    <source>
        <dbReference type="ARBA" id="ARBA00022525"/>
    </source>
</evidence>
<feature type="compositionally biased region" description="Acidic residues" evidence="3">
    <location>
        <begin position="27"/>
        <end position="40"/>
    </location>
</feature>
<feature type="compositionally biased region" description="Low complexity" evidence="3">
    <location>
        <begin position="69"/>
        <end position="79"/>
    </location>
</feature>
<reference evidence="5 6" key="1">
    <citation type="journal article" date="2010" name="J. Bacteriol.">
        <title>Genome sequences of Pelagibaca bermudensis HTCC2601T and Maritimibacter alkaliphilus HTCC2654T, the type strains of two marine Roseobacter genera.</title>
        <authorList>
            <person name="Thrash J.C."/>
            <person name="Cho J.C."/>
            <person name="Ferriera S."/>
            <person name="Johnson J."/>
            <person name="Vergin K.L."/>
            <person name="Giovannoni S.J."/>
        </authorList>
    </citation>
    <scope>NUCLEOTIDE SEQUENCE [LARGE SCALE GENOMIC DNA]</scope>
    <source>
        <strain evidence="6">DSM 26914 / JCM 13377 / KCTC 12554 / HTCC2601</strain>
    </source>
</reference>
<feature type="signal peptide" evidence="4">
    <location>
        <begin position="1"/>
        <end position="25"/>
    </location>
</feature>
<dbReference type="InterPro" id="IPR011049">
    <property type="entry name" value="Serralysin-like_metalloprot_C"/>
</dbReference>
<dbReference type="PRINTS" id="PR00313">
    <property type="entry name" value="CABNDNGRPT"/>
</dbReference>
<proteinExistence type="predicted"/>
<feature type="compositionally biased region" description="Low complexity" evidence="3">
    <location>
        <begin position="951"/>
        <end position="960"/>
    </location>
</feature>
<keyword evidence="2" id="KW-0964">Secreted</keyword>
<evidence type="ECO:0000313" key="5">
    <source>
        <dbReference type="EMBL" id="EAU43774.1"/>
    </source>
</evidence>
<dbReference type="SUPFAM" id="SSF51445">
    <property type="entry name" value="(Trans)glycosidases"/>
    <property type="match status" value="1"/>
</dbReference>
<dbReference type="InterPro" id="IPR017853">
    <property type="entry name" value="GH"/>
</dbReference>
<accession>Q0FHU3</accession>
<dbReference type="GO" id="GO:0005509">
    <property type="term" value="F:calcium ion binding"/>
    <property type="evidence" value="ECO:0007669"/>
    <property type="project" value="InterPro"/>
</dbReference>
<gene>
    <name evidence="5" type="ORF">R2601_24475</name>
</gene>
<dbReference type="RefSeq" id="WP_007800345.1">
    <property type="nucleotide sequence ID" value="NZ_DS022276.1"/>
</dbReference>
<dbReference type="STRING" id="314265.R2601_24475"/>
<feature type="compositionally biased region" description="Acidic residues" evidence="3">
    <location>
        <begin position="56"/>
        <end position="68"/>
    </location>
</feature>
<dbReference type="Gene3D" id="3.20.20.80">
    <property type="entry name" value="Glycosidases"/>
    <property type="match status" value="1"/>
</dbReference>
<protein>
    <submittedName>
        <fullName evidence="5">Type I secretion target repeat protein</fullName>
    </submittedName>
</protein>
<dbReference type="Gene3D" id="2.150.10.10">
    <property type="entry name" value="Serralysin-like metalloprotease, C-terminal"/>
    <property type="match status" value="4"/>
</dbReference>
<comment type="caution">
    <text evidence="5">The sequence shown here is derived from an EMBL/GenBank/DDBJ whole genome shotgun (WGS) entry which is preliminary data.</text>
</comment>
<keyword evidence="6" id="KW-1185">Reference proteome</keyword>
<evidence type="ECO:0000313" key="6">
    <source>
        <dbReference type="Proteomes" id="UP000006230"/>
    </source>
</evidence>
<dbReference type="GO" id="GO:0005576">
    <property type="term" value="C:extracellular region"/>
    <property type="evidence" value="ECO:0007669"/>
    <property type="project" value="UniProtKB-SubCell"/>
</dbReference>
<feature type="region of interest" description="Disordered" evidence="3">
    <location>
        <begin position="1007"/>
        <end position="1042"/>
    </location>
</feature>
<dbReference type="InterPro" id="IPR001343">
    <property type="entry name" value="Hemolysn_Ca-bd"/>
</dbReference>
<organism evidence="5 6">
    <name type="scientific">Salipiger bermudensis (strain DSM 26914 / JCM 13377 / KCTC 12554 / HTCC2601)</name>
    <name type="common">Pelagibaca bermudensis</name>
    <dbReference type="NCBI Taxonomy" id="314265"/>
    <lineage>
        <taxon>Bacteria</taxon>
        <taxon>Pseudomonadati</taxon>
        <taxon>Pseudomonadota</taxon>
        <taxon>Alphaproteobacteria</taxon>
        <taxon>Rhodobacterales</taxon>
        <taxon>Roseobacteraceae</taxon>
        <taxon>Salipiger</taxon>
    </lineage>
</organism>
<dbReference type="PANTHER" id="PTHR38340">
    <property type="entry name" value="S-LAYER PROTEIN"/>
    <property type="match status" value="1"/>
</dbReference>
<dbReference type="HOGENOM" id="CLU_269792_0_0_5"/>
<feature type="compositionally biased region" description="Low complexity" evidence="3">
    <location>
        <begin position="969"/>
        <end position="980"/>
    </location>
</feature>
<dbReference type="Proteomes" id="UP000006230">
    <property type="component" value="Unassembled WGS sequence"/>
</dbReference>
<dbReference type="eggNOG" id="COG2931">
    <property type="taxonomic scope" value="Bacteria"/>
</dbReference>
<dbReference type="Pfam" id="PF00353">
    <property type="entry name" value="HemolysinCabind"/>
    <property type="match status" value="6"/>
</dbReference>
<dbReference type="SUPFAM" id="SSF51120">
    <property type="entry name" value="beta-Roll"/>
    <property type="match status" value="5"/>
</dbReference>
<comment type="subcellular location">
    <subcellularLocation>
        <location evidence="1">Secreted</location>
    </subcellularLocation>
</comment>
<feature type="compositionally biased region" description="Basic and acidic residues" evidence="3">
    <location>
        <begin position="981"/>
        <end position="993"/>
    </location>
</feature>
<dbReference type="PROSITE" id="PS00330">
    <property type="entry name" value="HEMOLYSIN_CALCIUM"/>
    <property type="match status" value="3"/>
</dbReference>
<evidence type="ECO:0000256" key="3">
    <source>
        <dbReference type="SAM" id="MobiDB-lite"/>
    </source>
</evidence>
<dbReference type="PANTHER" id="PTHR38340:SF1">
    <property type="entry name" value="S-LAYER PROTEIN"/>
    <property type="match status" value="1"/>
</dbReference>